<gene>
    <name evidence="2" type="ORF">VTAP4600_A3600</name>
</gene>
<dbReference type="InterPro" id="IPR002611">
    <property type="entry name" value="IstB_ATP-bd"/>
</dbReference>
<dbReference type="GO" id="GO:0005524">
    <property type="term" value="F:ATP binding"/>
    <property type="evidence" value="ECO:0007669"/>
    <property type="project" value="InterPro"/>
</dbReference>
<reference evidence="2 3" key="1">
    <citation type="submission" date="2017-10" db="EMBL/GenBank/DDBJ databases">
        <authorList>
            <person name="Banno H."/>
            <person name="Chua N.-H."/>
        </authorList>
    </citation>
    <scope>NUCLEOTIDE SEQUENCE [LARGE SCALE GENOMIC DNA]</scope>
    <source>
        <strain evidence="2">Vibrio tapetis CECT4600</strain>
    </source>
</reference>
<sequence length="91" mass="10273">MNLQMTRIEAACDALKLHAINNEWPALAKMSLDKEQTLGDFLESLLKVELDLRAEKTRATLTKFAGFPMKKTFEEYDLSSPLARQKISLGS</sequence>
<dbReference type="Pfam" id="PF01695">
    <property type="entry name" value="IstB_IS21"/>
    <property type="match status" value="1"/>
</dbReference>
<evidence type="ECO:0000313" key="3">
    <source>
        <dbReference type="Proteomes" id="UP000235828"/>
    </source>
</evidence>
<proteinExistence type="predicted"/>
<dbReference type="EMBL" id="LT960611">
    <property type="protein sequence ID" value="SON51547.1"/>
    <property type="molecule type" value="Genomic_DNA"/>
</dbReference>
<evidence type="ECO:0000259" key="1">
    <source>
        <dbReference type="Pfam" id="PF01695"/>
    </source>
</evidence>
<dbReference type="AlphaFoldDB" id="A0A2N8ZI17"/>
<organism evidence="2 3">
    <name type="scientific">Vibrio tapetis subsp. tapetis</name>
    <dbReference type="NCBI Taxonomy" id="1671868"/>
    <lineage>
        <taxon>Bacteria</taxon>
        <taxon>Pseudomonadati</taxon>
        <taxon>Pseudomonadota</taxon>
        <taxon>Gammaproteobacteria</taxon>
        <taxon>Vibrionales</taxon>
        <taxon>Vibrionaceae</taxon>
        <taxon>Vibrio</taxon>
    </lineage>
</organism>
<name>A0A2N8ZI17_9VIBR</name>
<protein>
    <submittedName>
        <fullName evidence="2">Transposase</fullName>
    </submittedName>
</protein>
<feature type="domain" description="IstB-like ATP-binding" evidence="1">
    <location>
        <begin position="12"/>
        <end position="80"/>
    </location>
</feature>
<accession>A0A2N8ZI17</accession>
<keyword evidence="3" id="KW-1185">Reference proteome</keyword>
<dbReference type="KEGG" id="vta:A3600"/>
<dbReference type="Proteomes" id="UP000235828">
    <property type="component" value="Chromosome A"/>
</dbReference>
<evidence type="ECO:0000313" key="2">
    <source>
        <dbReference type="EMBL" id="SON51547.1"/>
    </source>
</evidence>